<dbReference type="InterPro" id="IPR032640">
    <property type="entry name" value="AMPK1_CBM"/>
</dbReference>
<dbReference type="GO" id="GO:0009507">
    <property type="term" value="C:chloroplast"/>
    <property type="evidence" value="ECO:0007669"/>
    <property type="project" value="UniProtKB-ARBA"/>
</dbReference>
<protein>
    <recommendedName>
        <fullName evidence="3">AMP-activated protein kinase glycogen-binding domain-containing protein</fullName>
    </recommendedName>
</protein>
<comment type="caution">
    <text evidence="4">The sequence shown here is derived from an EMBL/GenBank/DDBJ whole genome shotgun (WGS) entry which is preliminary data.</text>
</comment>
<organism evidence="4 5">
    <name type="scientific">Ilex paraguariensis</name>
    <name type="common">yerba mate</name>
    <dbReference type="NCBI Taxonomy" id="185542"/>
    <lineage>
        <taxon>Eukaryota</taxon>
        <taxon>Viridiplantae</taxon>
        <taxon>Streptophyta</taxon>
        <taxon>Embryophyta</taxon>
        <taxon>Tracheophyta</taxon>
        <taxon>Spermatophyta</taxon>
        <taxon>Magnoliopsida</taxon>
        <taxon>eudicotyledons</taxon>
        <taxon>Gunneridae</taxon>
        <taxon>Pentapetalae</taxon>
        <taxon>asterids</taxon>
        <taxon>campanulids</taxon>
        <taxon>Aquifoliales</taxon>
        <taxon>Aquifoliaceae</taxon>
        <taxon>Ilex</taxon>
    </lineage>
</organism>
<name>A0ABC8R0G4_9AQUA</name>
<dbReference type="SUPFAM" id="SSF81296">
    <property type="entry name" value="E set domains"/>
    <property type="match status" value="1"/>
</dbReference>
<evidence type="ECO:0000256" key="2">
    <source>
        <dbReference type="SAM" id="MobiDB-lite"/>
    </source>
</evidence>
<dbReference type="EMBL" id="CAUOFW020000803">
    <property type="protein sequence ID" value="CAK9137070.1"/>
    <property type="molecule type" value="Genomic_DNA"/>
</dbReference>
<proteinExistence type="predicted"/>
<dbReference type="PANTHER" id="PTHR47434">
    <property type="entry name" value="PROTEIN PTST HOMOLOG 3, CHLOROPLASTIC"/>
    <property type="match status" value="1"/>
</dbReference>
<sequence length="543" mass="60898">MVPLFNSLNLFTVSPLFVRNLNFPPISSLGLVSDPKRRRLGRQQQVVCFSLVVGSYSGFAVLRRGSWNRTWCCGCKGWESDGDATLEAEILEFMQKSEKPDVFPTKRELLDAGRMDLVEAIKKKGGWWSLGWESDDEDVVEKKLQETEIMAMDYDFQDFQRRVDSFRERNSEEEEEEGSSGYASAFTTTSQSTSSSGRSLEIAAEEDTGIEGILSRLEKQRNLSFGIDLGKGYVTHASTKDDGADRHFGASTIAGMTLDNAIDSNQLSTTKGINNNSGSKLSHNGLHSDLDGLELSVKPDMWRTWSIQRAGYSDMDFEAAEISYNEHGMEVEMDASKEVVLAITQGTSEAVYQEREINHNQIQNRLQDLELELASALCLLRSKGKQYISKEDPGNSSNDLRKLSDAWEFQENEAMNAQDRLRMIRAKLAVLEGKMAVSIIDAQKIVEEKQKRIDGASKALQLLRTSCIVWPNSASEVLLAGSFDGWTTQKKLQKSRTGIFSVCLKLYPGRYEIKFIVDGIWRIDPLRPIVHNNGHDNNLLIVA</sequence>
<dbReference type="PANTHER" id="PTHR47434:SF1">
    <property type="entry name" value="PROTEIN PTST HOMOLOG 2, CHLOROPLASTIC"/>
    <property type="match status" value="1"/>
</dbReference>
<dbReference type="Gene3D" id="2.60.40.10">
    <property type="entry name" value="Immunoglobulins"/>
    <property type="match status" value="1"/>
</dbReference>
<dbReference type="Pfam" id="PF16561">
    <property type="entry name" value="AMPK1_CBM"/>
    <property type="match status" value="1"/>
</dbReference>
<evidence type="ECO:0000313" key="5">
    <source>
        <dbReference type="Proteomes" id="UP001642360"/>
    </source>
</evidence>
<evidence type="ECO:0000256" key="1">
    <source>
        <dbReference type="SAM" id="Coils"/>
    </source>
</evidence>
<dbReference type="CDD" id="cd02859">
    <property type="entry name" value="E_set_AMPKbeta_like_N"/>
    <property type="match status" value="1"/>
</dbReference>
<dbReference type="InterPro" id="IPR013783">
    <property type="entry name" value="Ig-like_fold"/>
</dbReference>
<evidence type="ECO:0000259" key="3">
    <source>
        <dbReference type="Pfam" id="PF16561"/>
    </source>
</evidence>
<dbReference type="InterPro" id="IPR014756">
    <property type="entry name" value="Ig_E-set"/>
</dbReference>
<dbReference type="AlphaFoldDB" id="A0ABC8R0G4"/>
<feature type="coiled-coil region" evidence="1">
    <location>
        <begin position="352"/>
        <end position="434"/>
    </location>
</feature>
<accession>A0ABC8R0G4</accession>
<evidence type="ECO:0000313" key="4">
    <source>
        <dbReference type="EMBL" id="CAK9137070.1"/>
    </source>
</evidence>
<reference evidence="4 5" key="1">
    <citation type="submission" date="2024-02" db="EMBL/GenBank/DDBJ databases">
        <authorList>
            <person name="Vignale AGUSTIN F."/>
            <person name="Sosa J E."/>
            <person name="Modenutti C."/>
        </authorList>
    </citation>
    <scope>NUCLEOTIDE SEQUENCE [LARGE SCALE GENOMIC DNA]</scope>
</reference>
<feature type="region of interest" description="Disordered" evidence="2">
    <location>
        <begin position="167"/>
        <end position="201"/>
    </location>
</feature>
<feature type="compositionally biased region" description="Low complexity" evidence="2">
    <location>
        <begin position="187"/>
        <end position="196"/>
    </location>
</feature>
<keyword evidence="1" id="KW-0175">Coiled coil</keyword>
<keyword evidence="5" id="KW-1185">Reference proteome</keyword>
<gene>
    <name evidence="4" type="ORF">ILEXP_LOCUS4093</name>
</gene>
<feature type="domain" description="AMP-activated protein kinase glycogen-binding" evidence="3">
    <location>
        <begin position="468"/>
        <end position="542"/>
    </location>
</feature>
<dbReference type="Proteomes" id="UP001642360">
    <property type="component" value="Unassembled WGS sequence"/>
</dbReference>